<dbReference type="Proteomes" id="UP000751190">
    <property type="component" value="Unassembled WGS sequence"/>
</dbReference>
<organism evidence="2 3">
    <name type="scientific">Diacronema lutheri</name>
    <name type="common">Unicellular marine alga</name>
    <name type="synonym">Monochrysis lutheri</name>
    <dbReference type="NCBI Taxonomy" id="2081491"/>
    <lineage>
        <taxon>Eukaryota</taxon>
        <taxon>Haptista</taxon>
        <taxon>Haptophyta</taxon>
        <taxon>Pavlovophyceae</taxon>
        <taxon>Pavlovales</taxon>
        <taxon>Pavlovaceae</taxon>
        <taxon>Diacronema</taxon>
    </lineage>
</organism>
<comment type="caution">
    <text evidence="2">The sequence shown here is derived from an EMBL/GenBank/DDBJ whole genome shotgun (WGS) entry which is preliminary data.</text>
</comment>
<feature type="compositionally biased region" description="Low complexity" evidence="1">
    <location>
        <begin position="98"/>
        <end position="114"/>
    </location>
</feature>
<proteinExistence type="predicted"/>
<evidence type="ECO:0000313" key="2">
    <source>
        <dbReference type="EMBL" id="KAG8459306.1"/>
    </source>
</evidence>
<feature type="compositionally biased region" description="Basic and acidic residues" evidence="1">
    <location>
        <begin position="260"/>
        <end position="277"/>
    </location>
</feature>
<evidence type="ECO:0000313" key="3">
    <source>
        <dbReference type="Proteomes" id="UP000751190"/>
    </source>
</evidence>
<keyword evidence="3" id="KW-1185">Reference proteome</keyword>
<feature type="compositionally biased region" description="Gly residues" evidence="1">
    <location>
        <begin position="176"/>
        <end position="187"/>
    </location>
</feature>
<evidence type="ECO:0000256" key="1">
    <source>
        <dbReference type="SAM" id="MobiDB-lite"/>
    </source>
</evidence>
<feature type="compositionally biased region" description="Gly residues" evidence="1">
    <location>
        <begin position="130"/>
        <end position="140"/>
    </location>
</feature>
<reference evidence="2" key="1">
    <citation type="submission" date="2021-05" db="EMBL/GenBank/DDBJ databases">
        <title>The genome of the haptophyte Pavlova lutheri (Diacronema luteri, Pavlovales) - a model for lipid biosynthesis in eukaryotic algae.</title>
        <authorList>
            <person name="Hulatt C.J."/>
            <person name="Posewitz M.C."/>
        </authorList>
    </citation>
    <scope>NUCLEOTIDE SEQUENCE</scope>
    <source>
        <strain evidence="2">NIVA-4/92</strain>
    </source>
</reference>
<feature type="compositionally biased region" description="Low complexity" evidence="1">
    <location>
        <begin position="200"/>
        <end position="221"/>
    </location>
</feature>
<dbReference type="EMBL" id="JAGTXO010000042">
    <property type="protein sequence ID" value="KAG8459306.1"/>
    <property type="molecule type" value="Genomic_DNA"/>
</dbReference>
<feature type="region of interest" description="Disordered" evidence="1">
    <location>
        <begin position="98"/>
        <end position="306"/>
    </location>
</feature>
<name>A0A8J6C5K1_DIALT</name>
<gene>
    <name evidence="2" type="ORF">KFE25_014151</name>
</gene>
<dbReference type="OrthoDB" id="10672985at2759"/>
<dbReference type="AlphaFoldDB" id="A0A8J6C5K1"/>
<accession>A0A8J6C5K1</accession>
<sequence>MEHPHVWYWPYPAHASYMGYGLRSPGAAHEPEPSMRDIMAFSEVVHGKADRWHTEARDQYQYVASASATPVAYGVPNGHGGAQPGYAAGTPENTTYGPAHGYGYGAHDPYAQYQPQPPPPDVGARDAGGARIGGARGGGSRAASPGADADTRAGPARSLSPRSVARTPGAADRDGGGGGGGSRSGGGARDDSASTAQPGSARRATSTSARAAAARQALPASVPNAERPPWRHSGSATKKCGKKDDASTAATSSRTARASTEARRALSRPRSAERDSAAQRQQQQQSAPAVSFAPDGATRSTTAAGTSRVGVTHHLAGPHGAHAALPRYDAAAYGAGPPAPQHYAQHPHEHPAPVGVDAAAIHARGQFEGQSAPPSASFAPFGTPSQPVALGYGTWPPSTPAAPVGAVALQFHAFQPARMAQLDPRTYRGLPASAMWPIPAAGVRSRRLDNLPR</sequence>
<feature type="compositionally biased region" description="Low complexity" evidence="1">
    <location>
        <begin position="247"/>
        <end position="259"/>
    </location>
</feature>
<protein>
    <submittedName>
        <fullName evidence="2">Uncharacterized protein</fullName>
    </submittedName>
</protein>
<feature type="compositionally biased region" description="Low complexity" evidence="1">
    <location>
        <begin position="278"/>
        <end position="306"/>
    </location>
</feature>
<dbReference type="OMA" id="GMQQGLF"/>